<dbReference type="InterPro" id="IPR000808">
    <property type="entry name" value="Mrp-like_CS"/>
</dbReference>
<dbReference type="GO" id="GO:0051539">
    <property type="term" value="F:4 iron, 4 sulfur cluster binding"/>
    <property type="evidence" value="ECO:0007669"/>
    <property type="project" value="TreeGrafter"/>
</dbReference>
<accession>A0A0J6WH02</accession>
<dbReference type="InterPro" id="IPR027417">
    <property type="entry name" value="P-loop_NTPase"/>
</dbReference>
<sequence>MTDRDILADHVRVAVEAVHDPELHRPMGELGMIRRVEVRRRGRARIEVALTTPNCPLAERINRDVTAAARTVDGVTDVDVELTTMTPAERDRIAVADPAPPRQVYAVASGKGGVGKSTIAANLAVALAQRGRRVGLIDADVWGYSVPQLFGVHRAPVAMNGRMLPVPAHGVALMSLGFFVPPDEPVIWRGPMLHKALTQFVEDTHWGELDVLILDLPPGTGDVTLSVLELLPDAALVAVTTPQPAALSVAGRIGALARQVGMPIAGVVENMSESICPHCGTGSALFGSGGGDQLATNLGCDVLGRVPLDVDLRQAGDAGIPVMVNAPRSPSATAILEIVDRLRPVRRPLAGRPLSLTPTG</sequence>
<dbReference type="PANTHER" id="PTHR42961:SF2">
    <property type="entry name" value="IRON-SULFUR PROTEIN NUBPL"/>
    <property type="match status" value="1"/>
</dbReference>
<gene>
    <name evidence="10" type="primary">minD</name>
    <name evidence="10" type="ORF">MCHLDSM_01128</name>
</gene>
<evidence type="ECO:0000256" key="2">
    <source>
        <dbReference type="ARBA" id="ARBA00008205"/>
    </source>
</evidence>
<keyword evidence="8" id="KW-0378">Hydrolase</keyword>
<proteinExistence type="inferred from homology"/>
<comment type="subunit">
    <text evidence="8">Homodimer.</text>
</comment>
<comment type="similarity">
    <text evidence="2">In the C-terminal section; belongs to the Mrp/NBP35 ATP-binding proteins family.</text>
</comment>
<comment type="similarity">
    <text evidence="8">Belongs to the Mrp/NBP35 ATP-binding proteins family.</text>
</comment>
<dbReference type="InterPro" id="IPR033756">
    <property type="entry name" value="YlxH/NBP35"/>
</dbReference>
<dbReference type="AlphaFoldDB" id="A0A0J6WH02"/>
<dbReference type="GO" id="GO:0140663">
    <property type="term" value="F:ATP-dependent FeS chaperone activity"/>
    <property type="evidence" value="ECO:0007669"/>
    <property type="project" value="InterPro"/>
</dbReference>
<dbReference type="PROSITE" id="PS01215">
    <property type="entry name" value="MRP"/>
    <property type="match status" value="1"/>
</dbReference>
<evidence type="ECO:0000256" key="6">
    <source>
        <dbReference type="ARBA" id="ARBA00023004"/>
    </source>
</evidence>
<feature type="domain" description="MIP18 family-like" evidence="9">
    <location>
        <begin position="9"/>
        <end position="80"/>
    </location>
</feature>
<keyword evidence="4 8" id="KW-0547">Nucleotide-binding</keyword>
<dbReference type="Pfam" id="PF10609">
    <property type="entry name" value="ParA"/>
    <property type="match status" value="1"/>
</dbReference>
<comment type="caution">
    <text evidence="10">The sequence shown here is derived from an EMBL/GenBank/DDBJ whole genome shotgun (WGS) entry which is preliminary data.</text>
</comment>
<dbReference type="Gene3D" id="3.40.50.300">
    <property type="entry name" value="P-loop containing nucleotide triphosphate hydrolases"/>
    <property type="match status" value="1"/>
</dbReference>
<protein>
    <recommendedName>
        <fullName evidence="8">Iron-sulfur cluster carrier protein</fullName>
    </recommendedName>
</protein>
<keyword evidence="5 8" id="KW-0067">ATP-binding</keyword>
<name>A0A0J6WH02_9MYCO</name>
<dbReference type="GO" id="GO:0016226">
    <property type="term" value="P:iron-sulfur cluster assembly"/>
    <property type="evidence" value="ECO:0007669"/>
    <property type="project" value="InterPro"/>
</dbReference>
<dbReference type="HAMAP" id="MF_02040">
    <property type="entry name" value="Mrp_NBP35"/>
    <property type="match status" value="1"/>
</dbReference>
<dbReference type="EMBL" id="JYNL01000009">
    <property type="protein sequence ID" value="KMO82505.1"/>
    <property type="molecule type" value="Genomic_DNA"/>
</dbReference>
<dbReference type="Pfam" id="PF01883">
    <property type="entry name" value="FeS_assembly_P"/>
    <property type="match status" value="1"/>
</dbReference>
<dbReference type="InterPro" id="IPR044304">
    <property type="entry name" value="NUBPL-like"/>
</dbReference>
<evidence type="ECO:0000256" key="4">
    <source>
        <dbReference type="ARBA" id="ARBA00022741"/>
    </source>
</evidence>
<feature type="binding site" evidence="8">
    <location>
        <begin position="110"/>
        <end position="117"/>
    </location>
    <ligand>
        <name>ATP</name>
        <dbReference type="ChEBI" id="CHEBI:30616"/>
    </ligand>
</feature>
<dbReference type="FunFam" id="3.40.50.300:FF:001119">
    <property type="entry name" value="Iron-sulfur cluster carrier protein"/>
    <property type="match status" value="1"/>
</dbReference>
<dbReference type="GO" id="GO:0046872">
    <property type="term" value="F:metal ion binding"/>
    <property type="evidence" value="ECO:0007669"/>
    <property type="project" value="UniProtKB-KW"/>
</dbReference>
<evidence type="ECO:0000256" key="5">
    <source>
        <dbReference type="ARBA" id="ARBA00022840"/>
    </source>
</evidence>
<evidence type="ECO:0000256" key="8">
    <source>
        <dbReference type="HAMAP-Rule" id="MF_02040"/>
    </source>
</evidence>
<keyword evidence="3 8" id="KW-0479">Metal-binding</keyword>
<dbReference type="SUPFAM" id="SSF52540">
    <property type="entry name" value="P-loop containing nucleoside triphosphate hydrolases"/>
    <property type="match status" value="1"/>
</dbReference>
<keyword evidence="11" id="KW-1185">Reference proteome</keyword>
<keyword evidence="6 8" id="KW-0408">Iron</keyword>
<dbReference type="GO" id="GO:0016887">
    <property type="term" value="F:ATP hydrolysis activity"/>
    <property type="evidence" value="ECO:0007669"/>
    <property type="project" value="UniProtKB-UniRule"/>
</dbReference>
<dbReference type="InterPro" id="IPR002744">
    <property type="entry name" value="MIP18-like"/>
</dbReference>
<dbReference type="CDD" id="cd02037">
    <property type="entry name" value="Mrp_NBP35"/>
    <property type="match status" value="1"/>
</dbReference>
<dbReference type="STRING" id="37916.MCHLDSM_01128"/>
<comment type="similarity">
    <text evidence="1">In the N-terminal section; belongs to the MIP18 family.</text>
</comment>
<evidence type="ECO:0000256" key="1">
    <source>
        <dbReference type="ARBA" id="ARBA00007352"/>
    </source>
</evidence>
<dbReference type="RefSeq" id="WP_048469103.1">
    <property type="nucleotide sequence ID" value="NZ_JYNL01000009.1"/>
</dbReference>
<dbReference type="PATRIC" id="fig|37916.4.peg.1007"/>
<dbReference type="InterPro" id="IPR019591">
    <property type="entry name" value="Mrp/NBP35_ATP-bd"/>
</dbReference>
<reference evidence="10 11" key="1">
    <citation type="journal article" date="2015" name="Genome Biol. Evol.">
        <title>Characterization of Three Mycobacterium spp. with Potential Use in Bioremediation by Genome Sequencing and Comparative Genomics.</title>
        <authorList>
            <person name="Das S."/>
            <person name="Pettersson B.M."/>
            <person name="Behra P.R."/>
            <person name="Ramesh M."/>
            <person name="Dasgupta S."/>
            <person name="Bhattacharya A."/>
            <person name="Kirsebom L.A."/>
        </authorList>
    </citation>
    <scope>NUCLEOTIDE SEQUENCE [LARGE SCALE GENOMIC DNA]</scope>
    <source>
        <strain evidence="10 11">DSM 43826</strain>
    </source>
</reference>
<dbReference type="SMR" id="A0A0J6WH02"/>
<evidence type="ECO:0000256" key="7">
    <source>
        <dbReference type="ARBA" id="ARBA00023014"/>
    </source>
</evidence>
<evidence type="ECO:0000313" key="10">
    <source>
        <dbReference type="EMBL" id="KMO82505.1"/>
    </source>
</evidence>
<organism evidence="10 11">
    <name type="scientific">Mycolicibacterium chlorophenolicum</name>
    <dbReference type="NCBI Taxonomy" id="37916"/>
    <lineage>
        <taxon>Bacteria</taxon>
        <taxon>Bacillati</taxon>
        <taxon>Actinomycetota</taxon>
        <taxon>Actinomycetes</taxon>
        <taxon>Mycobacteriales</taxon>
        <taxon>Mycobacteriaceae</taxon>
        <taxon>Mycolicibacterium</taxon>
    </lineage>
</organism>
<dbReference type="Gene3D" id="3.30.300.130">
    <property type="entry name" value="Fe-S cluster assembly (FSCA)"/>
    <property type="match status" value="1"/>
</dbReference>
<comment type="function">
    <text evidence="8">Binds and transfers iron-sulfur (Fe-S) clusters to target apoproteins. Can hydrolyze ATP.</text>
</comment>
<dbReference type="InterPro" id="IPR034904">
    <property type="entry name" value="FSCA_dom_sf"/>
</dbReference>
<keyword evidence="7 8" id="KW-0411">Iron-sulfur</keyword>
<dbReference type="PANTHER" id="PTHR42961">
    <property type="entry name" value="IRON-SULFUR PROTEIN NUBPL"/>
    <property type="match status" value="1"/>
</dbReference>
<evidence type="ECO:0000256" key="3">
    <source>
        <dbReference type="ARBA" id="ARBA00022723"/>
    </source>
</evidence>
<evidence type="ECO:0000313" key="11">
    <source>
        <dbReference type="Proteomes" id="UP000036513"/>
    </source>
</evidence>
<dbReference type="GO" id="GO:0005524">
    <property type="term" value="F:ATP binding"/>
    <property type="evidence" value="ECO:0007669"/>
    <property type="project" value="UniProtKB-UniRule"/>
</dbReference>
<dbReference type="Proteomes" id="UP000036513">
    <property type="component" value="Unassembled WGS sequence"/>
</dbReference>
<evidence type="ECO:0000259" key="9">
    <source>
        <dbReference type="Pfam" id="PF01883"/>
    </source>
</evidence>
<dbReference type="SUPFAM" id="SSF117916">
    <property type="entry name" value="Fe-S cluster assembly (FSCA) domain-like"/>
    <property type="match status" value="1"/>
</dbReference>